<dbReference type="GO" id="GO:0005886">
    <property type="term" value="C:plasma membrane"/>
    <property type="evidence" value="ECO:0007669"/>
    <property type="project" value="UniProtKB-SubCell"/>
</dbReference>
<keyword evidence="3" id="KW-0813">Transport</keyword>
<dbReference type="AlphaFoldDB" id="I1YF72"/>
<feature type="transmembrane region" description="Helical" evidence="8">
    <location>
        <begin position="237"/>
        <end position="256"/>
    </location>
</feature>
<dbReference type="Gene3D" id="1.10.3470.10">
    <property type="entry name" value="ABC transporter involved in vitamin B12 uptake, BtuC"/>
    <property type="match status" value="1"/>
</dbReference>
<dbReference type="Proteomes" id="UP000009145">
    <property type="component" value="Chromosome"/>
</dbReference>
<keyword evidence="4" id="KW-1003">Cell membrane</keyword>
<dbReference type="SUPFAM" id="SSF81345">
    <property type="entry name" value="ABC transporter involved in vitamin B12 uptake, BtuC"/>
    <property type="match status" value="1"/>
</dbReference>
<dbReference type="GO" id="GO:0022857">
    <property type="term" value="F:transmembrane transporter activity"/>
    <property type="evidence" value="ECO:0007669"/>
    <property type="project" value="InterPro"/>
</dbReference>
<gene>
    <name evidence="9" type="ordered locus">Q7C_390</name>
</gene>
<proteinExistence type="inferred from homology"/>
<feature type="transmembrane region" description="Helical" evidence="8">
    <location>
        <begin position="37"/>
        <end position="57"/>
    </location>
</feature>
<dbReference type="InterPro" id="IPR037294">
    <property type="entry name" value="ABC_BtuC-like"/>
</dbReference>
<evidence type="ECO:0000256" key="2">
    <source>
        <dbReference type="ARBA" id="ARBA00007935"/>
    </source>
</evidence>
<dbReference type="FunFam" id="1.10.3470.10:FF:000001">
    <property type="entry name" value="Vitamin B12 ABC transporter permease BtuC"/>
    <property type="match status" value="1"/>
</dbReference>
<evidence type="ECO:0000256" key="3">
    <source>
        <dbReference type="ARBA" id="ARBA00022448"/>
    </source>
</evidence>
<dbReference type="CDD" id="cd06550">
    <property type="entry name" value="TM_ABC_iron-siderophores_like"/>
    <property type="match status" value="1"/>
</dbReference>
<feature type="transmembrane region" description="Helical" evidence="8">
    <location>
        <begin position="99"/>
        <end position="120"/>
    </location>
</feature>
<feature type="transmembrane region" description="Helical" evidence="8">
    <location>
        <begin position="208"/>
        <end position="231"/>
    </location>
</feature>
<dbReference type="Pfam" id="PF01032">
    <property type="entry name" value="FecCD"/>
    <property type="match status" value="1"/>
</dbReference>
<sequence>MGSASLTPQQVYSGLFDGQIGNTAYDVLWNLRLPRTLLAVLVGVHFALAGLILQAVIRNPLADPSVIGVSGGASLMIVIFLLVADIINGTLFSGKTVVSLTWLPFAALLGGLLTAALVLSLSKRSGMNPTKLALNGVAVGAILNAAVMWTILAWGGGRTETSILWLAGSFYGRDFSHVYTILPWTVLGLLALCLVQRPLALLRFNDDLAHSLGLSVFQWRIITISIAVALAASATAVAGPVGFVGLIVPHLARLLVGNQLSHLTISTLLLGGCLTLGADILSRILVHPLELPAGALTTLIGIPVLLFLLQRQSRES</sequence>
<feature type="transmembrane region" description="Helical" evidence="8">
    <location>
        <begin position="66"/>
        <end position="87"/>
    </location>
</feature>
<evidence type="ECO:0000256" key="4">
    <source>
        <dbReference type="ARBA" id="ARBA00022475"/>
    </source>
</evidence>
<comment type="subcellular location">
    <subcellularLocation>
        <location evidence="1">Cell membrane</location>
        <topology evidence="1">Multi-pass membrane protein</topology>
    </subcellularLocation>
</comment>
<keyword evidence="10" id="KW-1185">Reference proteome</keyword>
<dbReference type="PATRIC" id="fig|754477.3.peg.385"/>
<feature type="transmembrane region" description="Helical" evidence="8">
    <location>
        <begin position="263"/>
        <end position="285"/>
    </location>
</feature>
<dbReference type="OrthoDB" id="9055647at2"/>
<evidence type="ECO:0000256" key="6">
    <source>
        <dbReference type="ARBA" id="ARBA00022989"/>
    </source>
</evidence>
<dbReference type="PANTHER" id="PTHR30472:SF37">
    <property type="entry name" value="FE(3+) DICITRATE TRANSPORT SYSTEM PERMEASE PROTEIN FECD-RELATED"/>
    <property type="match status" value="1"/>
</dbReference>
<evidence type="ECO:0000256" key="5">
    <source>
        <dbReference type="ARBA" id="ARBA00022692"/>
    </source>
</evidence>
<feature type="transmembrane region" description="Helical" evidence="8">
    <location>
        <begin position="291"/>
        <end position="309"/>
    </location>
</feature>
<keyword evidence="6 8" id="KW-1133">Transmembrane helix</keyword>
<keyword evidence="7 8" id="KW-0472">Membrane</keyword>
<accession>I1YF72</accession>
<feature type="transmembrane region" description="Helical" evidence="8">
    <location>
        <begin position="132"/>
        <end position="155"/>
    </location>
</feature>
<protein>
    <submittedName>
        <fullName evidence="9">Transport system permease protein</fullName>
    </submittedName>
</protein>
<comment type="similarity">
    <text evidence="2">Belongs to the binding-protein-dependent transport system permease family. FecCD subfamily.</text>
</comment>
<dbReference type="KEGG" id="mec:Q7C_390"/>
<evidence type="ECO:0000256" key="1">
    <source>
        <dbReference type="ARBA" id="ARBA00004651"/>
    </source>
</evidence>
<name>I1YF72_METFJ</name>
<dbReference type="PANTHER" id="PTHR30472">
    <property type="entry name" value="FERRIC ENTEROBACTIN TRANSPORT SYSTEM PERMEASE PROTEIN"/>
    <property type="match status" value="1"/>
</dbReference>
<evidence type="ECO:0000313" key="9">
    <source>
        <dbReference type="EMBL" id="AFJ01565.1"/>
    </source>
</evidence>
<evidence type="ECO:0000256" key="7">
    <source>
        <dbReference type="ARBA" id="ARBA00023136"/>
    </source>
</evidence>
<evidence type="ECO:0000313" key="10">
    <source>
        <dbReference type="Proteomes" id="UP000009145"/>
    </source>
</evidence>
<evidence type="ECO:0000256" key="8">
    <source>
        <dbReference type="SAM" id="Phobius"/>
    </source>
</evidence>
<feature type="transmembrane region" description="Helical" evidence="8">
    <location>
        <begin position="175"/>
        <end position="196"/>
    </location>
</feature>
<dbReference type="HOGENOM" id="CLU_013016_1_1_6"/>
<dbReference type="eggNOG" id="COG0609">
    <property type="taxonomic scope" value="Bacteria"/>
</dbReference>
<dbReference type="STRING" id="754477.Q7C_390"/>
<keyword evidence="5 8" id="KW-0812">Transmembrane</keyword>
<dbReference type="InterPro" id="IPR000522">
    <property type="entry name" value="ABC_transptr_permease_BtuC"/>
</dbReference>
<reference evidence="9 10" key="1">
    <citation type="journal article" date="2012" name="J. Bacteriol.">
        <title>Complete genome sequences of Methylophaga sp. strain JAM1 and Methylophaga sp. strain JAM7.</title>
        <authorList>
            <person name="Villeneuve C."/>
            <person name="Martineau C."/>
            <person name="Mauffrey F."/>
            <person name="Villemur R."/>
        </authorList>
    </citation>
    <scope>NUCLEOTIDE SEQUENCE [LARGE SCALE GENOMIC DNA]</scope>
    <source>
        <strain evidence="9 10">JAM7</strain>
    </source>
</reference>
<dbReference type="GO" id="GO:0033214">
    <property type="term" value="P:siderophore-iron import into cell"/>
    <property type="evidence" value="ECO:0007669"/>
    <property type="project" value="TreeGrafter"/>
</dbReference>
<dbReference type="EMBL" id="CP003380">
    <property type="protein sequence ID" value="AFJ01565.1"/>
    <property type="molecule type" value="Genomic_DNA"/>
</dbReference>
<organism evidence="9 10">
    <name type="scientific">Methylophaga frappieri (strain ATCC BAA-2434 / DSM 25690 / JAM7)</name>
    <dbReference type="NCBI Taxonomy" id="754477"/>
    <lineage>
        <taxon>Bacteria</taxon>
        <taxon>Pseudomonadati</taxon>
        <taxon>Pseudomonadota</taxon>
        <taxon>Gammaproteobacteria</taxon>
        <taxon>Thiotrichales</taxon>
        <taxon>Piscirickettsiaceae</taxon>
        <taxon>Methylophaga</taxon>
    </lineage>
</organism>